<sequence>MKKLLILSSSLLILTACSGQKDKATKTETPIKPAMAQTISENERLDQWFQTVFERHIAKSPETLTYLGRKTDNDKWDDDSKIAYLDQLDEVRADLEYMKANFDLSKLDEGHKLSYRLAEYNANNQLEGARWWGYRYRFNQMQGVQTGIPTLLINPHRIDTIDDAKAYIARLNGIRKKMAQNIKVSHDSAERGIQPPKFVYDHVIRDTQNVISGEPFDDGDLSTLLADFKGKIDKLDISDEQRKSLYSQAIKALLKSVKPAYDDLIAEMQAQQKTATTDDGVWKLPDGKEYYKYRLKLMTSTDMSAQEIHELGLSEVARIHGEMREIMKKVGFEGTLQEFFTYLKTDPKFVYEDSEAGRAAYMKRAEEIIDTMKTRLDDVFIKKPKADLIVKRVEPFREKSAGKAFYNQPSADGKRPGMYYANLYKITDMPKYQMEALAYHEGIPGHHMQISLQQEMQGLPMFRKFGRVTAYSEGWGLYSEYLPKEMGFYQDPYSDFGRLAMELWRAARLVVDTGIHDQKWTREQAIKYLTDNTPNPENDCVKAIERYIVMPGQATAYKIGMNKIIELRELAKSELGDKFDIREYHDVILSSGPVPLAIMEERVKDWIKSKA</sequence>
<proteinExistence type="predicted"/>
<name>A0A7C5LXG6_9PROT</name>
<gene>
    <name evidence="1" type="ORF">ENJ42_06760</name>
</gene>
<dbReference type="PROSITE" id="PS51257">
    <property type="entry name" value="PROKAR_LIPOPROTEIN"/>
    <property type="match status" value="1"/>
</dbReference>
<organism evidence="1">
    <name type="scientific">Hellea balneolensis</name>
    <dbReference type="NCBI Taxonomy" id="287478"/>
    <lineage>
        <taxon>Bacteria</taxon>
        <taxon>Pseudomonadati</taxon>
        <taxon>Pseudomonadota</taxon>
        <taxon>Alphaproteobacteria</taxon>
        <taxon>Maricaulales</taxon>
        <taxon>Robiginitomaculaceae</taxon>
        <taxon>Hellea</taxon>
    </lineage>
</organism>
<dbReference type="InterPro" id="IPR010281">
    <property type="entry name" value="DUF885"/>
</dbReference>
<reference evidence="1" key="1">
    <citation type="journal article" date="2020" name="mSystems">
        <title>Genome- and Community-Level Interaction Insights into Carbon Utilization and Element Cycling Functions of Hydrothermarchaeota in Hydrothermal Sediment.</title>
        <authorList>
            <person name="Zhou Z."/>
            <person name="Liu Y."/>
            <person name="Xu W."/>
            <person name="Pan J."/>
            <person name="Luo Z.H."/>
            <person name="Li M."/>
        </authorList>
    </citation>
    <scope>NUCLEOTIDE SEQUENCE [LARGE SCALE GENOMIC DNA]</scope>
    <source>
        <strain evidence="1">HyVt-485</strain>
    </source>
</reference>
<dbReference type="EMBL" id="DRMJ01000349">
    <property type="protein sequence ID" value="HHL43296.1"/>
    <property type="molecule type" value="Genomic_DNA"/>
</dbReference>
<comment type="caution">
    <text evidence="1">The sequence shown here is derived from an EMBL/GenBank/DDBJ whole genome shotgun (WGS) entry which is preliminary data.</text>
</comment>
<dbReference type="AlphaFoldDB" id="A0A7C5LXG6"/>
<dbReference type="Pfam" id="PF05960">
    <property type="entry name" value="DUF885"/>
    <property type="match status" value="1"/>
</dbReference>
<dbReference type="PANTHER" id="PTHR33361">
    <property type="entry name" value="GLR0591 PROTEIN"/>
    <property type="match status" value="1"/>
</dbReference>
<evidence type="ECO:0000313" key="1">
    <source>
        <dbReference type="EMBL" id="HHL43296.1"/>
    </source>
</evidence>
<dbReference type="Proteomes" id="UP000885830">
    <property type="component" value="Unassembled WGS sequence"/>
</dbReference>
<accession>A0A7C5LXG6</accession>
<protein>
    <submittedName>
        <fullName evidence="1">DUF885 domain-containing protein</fullName>
    </submittedName>
</protein>
<dbReference type="PANTHER" id="PTHR33361:SF16">
    <property type="entry name" value="DUF885 DOMAIN-CONTAINING PROTEIN"/>
    <property type="match status" value="1"/>
</dbReference>